<reference evidence="3 4" key="1">
    <citation type="submission" date="2023-03" db="EMBL/GenBank/DDBJ databases">
        <title>High-quality genome of Scylla paramamosain provides insights in environmental adaptation.</title>
        <authorList>
            <person name="Zhang L."/>
        </authorList>
    </citation>
    <scope>NUCLEOTIDE SEQUENCE [LARGE SCALE GENOMIC DNA]</scope>
    <source>
        <strain evidence="3">LZ_2023a</strain>
        <tissue evidence="3">Muscle</tissue>
    </source>
</reference>
<dbReference type="InterPro" id="IPR001304">
    <property type="entry name" value="C-type_lectin-like"/>
</dbReference>
<protein>
    <recommendedName>
        <fullName evidence="2">C-type lectin domain-containing protein</fullName>
    </recommendedName>
</protein>
<evidence type="ECO:0000259" key="2">
    <source>
        <dbReference type="PROSITE" id="PS50041"/>
    </source>
</evidence>
<accession>A0AAW0V354</accession>
<feature type="region of interest" description="Disordered" evidence="1">
    <location>
        <begin position="171"/>
        <end position="202"/>
    </location>
</feature>
<dbReference type="EMBL" id="JARAKH010000002">
    <property type="protein sequence ID" value="KAK8406769.1"/>
    <property type="molecule type" value="Genomic_DNA"/>
</dbReference>
<organism evidence="3 4">
    <name type="scientific">Scylla paramamosain</name>
    <name type="common">Mud crab</name>
    <dbReference type="NCBI Taxonomy" id="85552"/>
    <lineage>
        <taxon>Eukaryota</taxon>
        <taxon>Metazoa</taxon>
        <taxon>Ecdysozoa</taxon>
        <taxon>Arthropoda</taxon>
        <taxon>Crustacea</taxon>
        <taxon>Multicrustacea</taxon>
        <taxon>Malacostraca</taxon>
        <taxon>Eumalacostraca</taxon>
        <taxon>Eucarida</taxon>
        <taxon>Decapoda</taxon>
        <taxon>Pleocyemata</taxon>
        <taxon>Brachyura</taxon>
        <taxon>Eubrachyura</taxon>
        <taxon>Portunoidea</taxon>
        <taxon>Portunidae</taxon>
        <taxon>Portuninae</taxon>
        <taxon>Scylla</taxon>
    </lineage>
</organism>
<dbReference type="Pfam" id="PF00059">
    <property type="entry name" value="Lectin_C"/>
    <property type="match status" value="1"/>
</dbReference>
<dbReference type="InterPro" id="IPR016187">
    <property type="entry name" value="CTDL_fold"/>
</dbReference>
<name>A0AAW0V354_SCYPA</name>
<dbReference type="Gene3D" id="3.10.100.10">
    <property type="entry name" value="Mannose-Binding Protein A, subunit A"/>
    <property type="match status" value="1"/>
</dbReference>
<evidence type="ECO:0000313" key="4">
    <source>
        <dbReference type="Proteomes" id="UP001487740"/>
    </source>
</evidence>
<keyword evidence="4" id="KW-1185">Reference proteome</keyword>
<proteinExistence type="predicted"/>
<dbReference type="Proteomes" id="UP001487740">
    <property type="component" value="Unassembled WGS sequence"/>
</dbReference>
<evidence type="ECO:0000313" key="3">
    <source>
        <dbReference type="EMBL" id="KAK8406769.1"/>
    </source>
</evidence>
<feature type="compositionally biased region" description="Polar residues" evidence="1">
    <location>
        <begin position="171"/>
        <end position="185"/>
    </location>
</feature>
<dbReference type="AlphaFoldDB" id="A0AAW0V354"/>
<dbReference type="CDD" id="cd00037">
    <property type="entry name" value="CLECT"/>
    <property type="match status" value="1"/>
</dbReference>
<evidence type="ECO:0000256" key="1">
    <source>
        <dbReference type="SAM" id="MobiDB-lite"/>
    </source>
</evidence>
<comment type="caution">
    <text evidence="3">The sequence shown here is derived from an EMBL/GenBank/DDBJ whole genome shotgun (WGS) entry which is preliminary data.</text>
</comment>
<dbReference type="SUPFAM" id="SSF56436">
    <property type="entry name" value="C-type lectin-like"/>
    <property type="match status" value="1"/>
</dbReference>
<feature type="compositionally biased region" description="Low complexity" evidence="1">
    <location>
        <begin position="186"/>
        <end position="202"/>
    </location>
</feature>
<sequence>MPLCSLHPQQRSLPHCTTALVSDISKAASKCRPLAPCRCVREPLHLTSVNVIRDSLAVTLPIVCNGAPNSERHEVSWKHWMTKVTVVVVVVVVVVKVSRATVEAETPRILPSATTLTCAIRATHDPRVNLMCLHDACAHYSLAIWAGHDDSAEGSAVSCFTSLSCESNEGTTGLDGTSDQQACQRSPSEGTTVTTTPTTTPITSATFKNTTTLEWNDIYYEESKNTWSDAREKCRKRGGDLLVTDDIRALSKYIKQNVGREVVWLGARGNSWLNGRPVMNDVGSSDESSDDCIALKYDELNAENCNKVLVSLCILTIQYPK</sequence>
<dbReference type="InterPro" id="IPR016186">
    <property type="entry name" value="C-type_lectin-like/link_sf"/>
</dbReference>
<gene>
    <name evidence="3" type="ORF">O3P69_007368</name>
</gene>
<dbReference type="PROSITE" id="PS50041">
    <property type="entry name" value="C_TYPE_LECTIN_2"/>
    <property type="match status" value="1"/>
</dbReference>
<feature type="domain" description="C-type lectin" evidence="2">
    <location>
        <begin position="219"/>
        <end position="314"/>
    </location>
</feature>